<dbReference type="CDD" id="cd00093">
    <property type="entry name" value="HTH_XRE"/>
    <property type="match status" value="1"/>
</dbReference>
<proteinExistence type="predicted"/>
<dbReference type="Pfam" id="PF01381">
    <property type="entry name" value="HTH_3"/>
    <property type="match status" value="1"/>
</dbReference>
<keyword evidence="2" id="KW-0238">DNA-binding</keyword>
<dbReference type="PROSITE" id="PS50943">
    <property type="entry name" value="HTH_CROC1"/>
    <property type="match status" value="1"/>
</dbReference>
<dbReference type="AlphaFoldDB" id="A0A495VRI0"/>
<sequence>MGTRRTRAPRDHVVSGHWPHARLDGDHAAAVAQAVSARLARVLAEHGLSLNTVSKTAAVNRQTISNVLDGRVWPTIAVLADLERALDTPIALDPSLLSEEKA</sequence>
<dbReference type="SMART" id="SM00530">
    <property type="entry name" value="HTH_XRE"/>
    <property type="match status" value="1"/>
</dbReference>
<dbReference type="Proteomes" id="UP000282084">
    <property type="component" value="Unassembled WGS sequence"/>
</dbReference>
<dbReference type="RefSeq" id="WP_121001013.1">
    <property type="nucleotide sequence ID" value="NZ_RBXO01000001.1"/>
</dbReference>
<dbReference type="SUPFAM" id="SSF47413">
    <property type="entry name" value="lambda repressor-like DNA-binding domains"/>
    <property type="match status" value="1"/>
</dbReference>
<organism evidence="2 3">
    <name type="scientific">Saccharothrix australiensis</name>
    <dbReference type="NCBI Taxonomy" id="2072"/>
    <lineage>
        <taxon>Bacteria</taxon>
        <taxon>Bacillati</taxon>
        <taxon>Actinomycetota</taxon>
        <taxon>Actinomycetes</taxon>
        <taxon>Pseudonocardiales</taxon>
        <taxon>Pseudonocardiaceae</taxon>
        <taxon>Saccharothrix</taxon>
    </lineage>
</organism>
<dbReference type="EMBL" id="RBXO01000001">
    <property type="protein sequence ID" value="RKT51874.1"/>
    <property type="molecule type" value="Genomic_DNA"/>
</dbReference>
<dbReference type="OrthoDB" id="4408411at2"/>
<evidence type="ECO:0000313" key="2">
    <source>
        <dbReference type="EMBL" id="RKT51874.1"/>
    </source>
</evidence>
<accession>A0A495VRI0</accession>
<comment type="caution">
    <text evidence="2">The sequence shown here is derived from an EMBL/GenBank/DDBJ whole genome shotgun (WGS) entry which is preliminary data.</text>
</comment>
<keyword evidence="3" id="KW-1185">Reference proteome</keyword>
<reference evidence="2 3" key="1">
    <citation type="submission" date="2018-10" db="EMBL/GenBank/DDBJ databases">
        <title>Sequencing the genomes of 1000 actinobacteria strains.</title>
        <authorList>
            <person name="Klenk H.-P."/>
        </authorList>
    </citation>
    <scope>NUCLEOTIDE SEQUENCE [LARGE SCALE GENOMIC DNA]</scope>
    <source>
        <strain evidence="2 3">DSM 43800</strain>
    </source>
</reference>
<protein>
    <submittedName>
        <fullName evidence="2">DNA-binding XRE family transcriptional regulator</fullName>
    </submittedName>
</protein>
<name>A0A495VRI0_9PSEU</name>
<dbReference type="InterPro" id="IPR001387">
    <property type="entry name" value="Cro/C1-type_HTH"/>
</dbReference>
<dbReference type="Gene3D" id="1.10.260.40">
    <property type="entry name" value="lambda repressor-like DNA-binding domains"/>
    <property type="match status" value="1"/>
</dbReference>
<gene>
    <name evidence="2" type="ORF">C8E97_0364</name>
</gene>
<feature type="domain" description="HTH cro/C1-type" evidence="1">
    <location>
        <begin position="39"/>
        <end position="97"/>
    </location>
</feature>
<evidence type="ECO:0000313" key="3">
    <source>
        <dbReference type="Proteomes" id="UP000282084"/>
    </source>
</evidence>
<dbReference type="GO" id="GO:0003677">
    <property type="term" value="F:DNA binding"/>
    <property type="evidence" value="ECO:0007669"/>
    <property type="project" value="UniProtKB-KW"/>
</dbReference>
<dbReference type="InterPro" id="IPR010982">
    <property type="entry name" value="Lambda_DNA-bd_dom_sf"/>
</dbReference>
<evidence type="ECO:0000259" key="1">
    <source>
        <dbReference type="PROSITE" id="PS50943"/>
    </source>
</evidence>